<keyword evidence="1" id="KW-0812">Transmembrane</keyword>
<protein>
    <submittedName>
        <fullName evidence="2">Uncharacterized protein</fullName>
    </submittedName>
</protein>
<evidence type="ECO:0000313" key="2">
    <source>
        <dbReference type="EMBL" id="CAD8837756.1"/>
    </source>
</evidence>
<keyword evidence="1" id="KW-1133">Transmembrane helix</keyword>
<organism evidence="2">
    <name type="scientific">Noctiluca scintillans</name>
    <name type="common">Sea sparkle</name>
    <name type="synonym">Red tide dinoflagellate</name>
    <dbReference type="NCBI Taxonomy" id="2966"/>
    <lineage>
        <taxon>Eukaryota</taxon>
        <taxon>Sar</taxon>
        <taxon>Alveolata</taxon>
        <taxon>Dinophyceae</taxon>
        <taxon>Noctilucales</taxon>
        <taxon>Noctilucaceae</taxon>
        <taxon>Noctiluca</taxon>
    </lineage>
</organism>
<keyword evidence="1" id="KW-0472">Membrane</keyword>
<accession>A0A7S0ZZS9</accession>
<gene>
    <name evidence="2" type="ORF">NSCI0253_LOCUS12104</name>
</gene>
<feature type="transmembrane region" description="Helical" evidence="1">
    <location>
        <begin position="89"/>
        <end position="107"/>
    </location>
</feature>
<sequence length="126" mass="14447">MSLFYKWRNVDELCILLRGSDVVHHNVSLDSVKEEAEAIAGEALEATVEEDGILLRCASASGKRALMRQSSMSVFEKDFVLLDRCRRRWPLFLGLFASTSLALWFSSREFWKERLRTFGKSLSLGR</sequence>
<name>A0A7S0ZZS9_NOCSC</name>
<evidence type="ECO:0000256" key="1">
    <source>
        <dbReference type="SAM" id="Phobius"/>
    </source>
</evidence>
<reference evidence="2" key="1">
    <citation type="submission" date="2021-01" db="EMBL/GenBank/DDBJ databases">
        <authorList>
            <person name="Corre E."/>
            <person name="Pelletier E."/>
            <person name="Niang G."/>
            <person name="Scheremetjew M."/>
            <person name="Finn R."/>
            <person name="Kale V."/>
            <person name="Holt S."/>
            <person name="Cochrane G."/>
            <person name="Meng A."/>
            <person name="Brown T."/>
            <person name="Cohen L."/>
        </authorList>
    </citation>
    <scope>NUCLEOTIDE SEQUENCE</scope>
</reference>
<proteinExistence type="predicted"/>
<dbReference type="AlphaFoldDB" id="A0A7S0ZZS9"/>
<dbReference type="EMBL" id="HBFQ01017407">
    <property type="protein sequence ID" value="CAD8837756.1"/>
    <property type="molecule type" value="Transcribed_RNA"/>
</dbReference>